<organism evidence="1 2">
    <name type="scientific">Ameca splendens</name>
    <dbReference type="NCBI Taxonomy" id="208324"/>
    <lineage>
        <taxon>Eukaryota</taxon>
        <taxon>Metazoa</taxon>
        <taxon>Chordata</taxon>
        <taxon>Craniata</taxon>
        <taxon>Vertebrata</taxon>
        <taxon>Euteleostomi</taxon>
        <taxon>Actinopterygii</taxon>
        <taxon>Neopterygii</taxon>
        <taxon>Teleostei</taxon>
        <taxon>Neoteleostei</taxon>
        <taxon>Acanthomorphata</taxon>
        <taxon>Ovalentaria</taxon>
        <taxon>Atherinomorphae</taxon>
        <taxon>Cyprinodontiformes</taxon>
        <taxon>Goodeidae</taxon>
        <taxon>Ameca</taxon>
    </lineage>
</organism>
<gene>
    <name evidence="1" type="ORF">AMECASPLE_027431</name>
</gene>
<accession>A0ABV1ADM6</accession>
<sequence>PNLREDGIFLDLAAINPAIRLVELSQEAVQVVLKVLTFLKDGISCCLSVIIISISSVELTPGGVKFNINVSVPIPPPLAFGPVDFNITLMDKTIGGLQFKADISSLSWMDGGIKAKFLIICTWNN</sequence>
<feature type="non-terminal residue" evidence="1">
    <location>
        <position position="1"/>
    </location>
</feature>
<dbReference type="EMBL" id="JAHRIP010087542">
    <property type="protein sequence ID" value="MEQ2315920.1"/>
    <property type="molecule type" value="Genomic_DNA"/>
</dbReference>
<evidence type="ECO:0000313" key="2">
    <source>
        <dbReference type="Proteomes" id="UP001469553"/>
    </source>
</evidence>
<evidence type="ECO:0000313" key="1">
    <source>
        <dbReference type="EMBL" id="MEQ2315920.1"/>
    </source>
</evidence>
<protein>
    <submittedName>
        <fullName evidence="1">Uncharacterized protein</fullName>
    </submittedName>
</protein>
<keyword evidence="2" id="KW-1185">Reference proteome</keyword>
<reference evidence="1 2" key="1">
    <citation type="submission" date="2021-06" db="EMBL/GenBank/DDBJ databases">
        <authorList>
            <person name="Palmer J.M."/>
        </authorList>
    </citation>
    <scope>NUCLEOTIDE SEQUENCE [LARGE SCALE GENOMIC DNA]</scope>
    <source>
        <strain evidence="1 2">AS_MEX2019</strain>
        <tissue evidence="1">Muscle</tissue>
    </source>
</reference>
<comment type="caution">
    <text evidence="1">The sequence shown here is derived from an EMBL/GenBank/DDBJ whole genome shotgun (WGS) entry which is preliminary data.</text>
</comment>
<dbReference type="Proteomes" id="UP001469553">
    <property type="component" value="Unassembled WGS sequence"/>
</dbReference>
<proteinExistence type="predicted"/>
<name>A0ABV1ADM6_9TELE</name>